<evidence type="ECO:0000313" key="2">
    <source>
        <dbReference type="EMBL" id="KAG8064119.1"/>
    </source>
</evidence>
<evidence type="ECO:0000313" key="3">
    <source>
        <dbReference type="Proteomes" id="UP000729402"/>
    </source>
</evidence>
<comment type="caution">
    <text evidence="2">The sequence shown here is derived from an EMBL/GenBank/DDBJ whole genome shotgun (WGS) entry which is preliminary data.</text>
</comment>
<feature type="compositionally biased region" description="Acidic residues" evidence="1">
    <location>
        <begin position="99"/>
        <end position="109"/>
    </location>
</feature>
<reference evidence="2" key="1">
    <citation type="journal article" date="2021" name="bioRxiv">
        <title>Whole Genome Assembly and Annotation of Northern Wild Rice, Zizania palustris L., Supports a Whole Genome Duplication in the Zizania Genus.</title>
        <authorList>
            <person name="Haas M."/>
            <person name="Kono T."/>
            <person name="Macchietto M."/>
            <person name="Millas R."/>
            <person name="McGilp L."/>
            <person name="Shao M."/>
            <person name="Duquette J."/>
            <person name="Hirsch C.N."/>
            <person name="Kimball J."/>
        </authorList>
    </citation>
    <scope>NUCLEOTIDE SEQUENCE</scope>
    <source>
        <tissue evidence="2">Fresh leaf tissue</tissue>
    </source>
</reference>
<feature type="region of interest" description="Disordered" evidence="1">
    <location>
        <begin position="1"/>
        <end position="32"/>
    </location>
</feature>
<accession>A0A8J5SXL4</accession>
<gene>
    <name evidence="2" type="ORF">GUJ93_ZPchr0004g39768</name>
</gene>
<feature type="region of interest" description="Disordered" evidence="1">
    <location>
        <begin position="79"/>
        <end position="109"/>
    </location>
</feature>
<reference evidence="2" key="2">
    <citation type="submission" date="2021-02" db="EMBL/GenBank/DDBJ databases">
        <authorList>
            <person name="Kimball J.A."/>
            <person name="Haas M.W."/>
            <person name="Macchietto M."/>
            <person name="Kono T."/>
            <person name="Duquette J."/>
            <person name="Shao M."/>
        </authorList>
    </citation>
    <scope>NUCLEOTIDE SEQUENCE</scope>
    <source>
        <tissue evidence="2">Fresh leaf tissue</tissue>
    </source>
</reference>
<dbReference type="EMBL" id="JAAALK010000285">
    <property type="protein sequence ID" value="KAG8064119.1"/>
    <property type="molecule type" value="Genomic_DNA"/>
</dbReference>
<protein>
    <submittedName>
        <fullName evidence="2">Uncharacterized protein</fullName>
    </submittedName>
</protein>
<organism evidence="2 3">
    <name type="scientific">Zizania palustris</name>
    <name type="common">Northern wild rice</name>
    <dbReference type="NCBI Taxonomy" id="103762"/>
    <lineage>
        <taxon>Eukaryota</taxon>
        <taxon>Viridiplantae</taxon>
        <taxon>Streptophyta</taxon>
        <taxon>Embryophyta</taxon>
        <taxon>Tracheophyta</taxon>
        <taxon>Spermatophyta</taxon>
        <taxon>Magnoliopsida</taxon>
        <taxon>Liliopsida</taxon>
        <taxon>Poales</taxon>
        <taxon>Poaceae</taxon>
        <taxon>BOP clade</taxon>
        <taxon>Oryzoideae</taxon>
        <taxon>Oryzeae</taxon>
        <taxon>Zizaniinae</taxon>
        <taxon>Zizania</taxon>
    </lineage>
</organism>
<dbReference type="AlphaFoldDB" id="A0A8J5SXL4"/>
<name>A0A8J5SXL4_ZIZPA</name>
<proteinExistence type="predicted"/>
<sequence length="109" mass="11615">MVALGSMDSTPEASCGGDRVASHGAAPEDRRAGRKRVGIFQIRVYMGQEGMLAKWLELETDLIHHLGVDVAVAVAVSTSRASPPTASLRGRRQEAPPADFEDDDAVAAW</sequence>
<evidence type="ECO:0000256" key="1">
    <source>
        <dbReference type="SAM" id="MobiDB-lite"/>
    </source>
</evidence>
<keyword evidence="3" id="KW-1185">Reference proteome</keyword>
<dbReference type="Proteomes" id="UP000729402">
    <property type="component" value="Unassembled WGS sequence"/>
</dbReference>